<protein>
    <submittedName>
        <fullName evidence="1">Uncharacterized protein</fullName>
    </submittedName>
</protein>
<sequence length="87" mass="9808">MSKQGDTWPWASLEIILTLDILVKVTWINGTTSFLPPTHKPLKHYVTFVVRAISKEYSGQKLSALKSMKQLLAFLLAYATSKTAQVR</sequence>
<gene>
    <name evidence="1" type="ORF">APICC_05751</name>
</gene>
<organism evidence="1 2">
    <name type="scientific">Apis cerana cerana</name>
    <name type="common">Oriental honeybee</name>
    <dbReference type="NCBI Taxonomy" id="94128"/>
    <lineage>
        <taxon>Eukaryota</taxon>
        <taxon>Metazoa</taxon>
        <taxon>Ecdysozoa</taxon>
        <taxon>Arthropoda</taxon>
        <taxon>Hexapoda</taxon>
        <taxon>Insecta</taxon>
        <taxon>Pterygota</taxon>
        <taxon>Neoptera</taxon>
        <taxon>Endopterygota</taxon>
        <taxon>Hymenoptera</taxon>
        <taxon>Apocrita</taxon>
        <taxon>Aculeata</taxon>
        <taxon>Apoidea</taxon>
        <taxon>Anthophila</taxon>
        <taxon>Apidae</taxon>
        <taxon>Apis</taxon>
    </lineage>
</organism>
<keyword evidence="2" id="KW-1185">Reference proteome</keyword>
<proteinExistence type="predicted"/>
<dbReference type="Proteomes" id="UP000242457">
    <property type="component" value="Unassembled WGS sequence"/>
</dbReference>
<dbReference type="AlphaFoldDB" id="A0A2A3EK24"/>
<evidence type="ECO:0000313" key="2">
    <source>
        <dbReference type="Proteomes" id="UP000242457"/>
    </source>
</evidence>
<reference evidence="1 2" key="1">
    <citation type="submission" date="2014-07" db="EMBL/GenBank/DDBJ databases">
        <title>Genomic and transcriptomic analysis on Apis cerana provide comprehensive insights into honey bee biology.</title>
        <authorList>
            <person name="Diao Q."/>
            <person name="Sun L."/>
            <person name="Zheng H."/>
            <person name="Zheng H."/>
            <person name="Xu S."/>
            <person name="Wang S."/>
            <person name="Zeng Z."/>
            <person name="Hu F."/>
            <person name="Su S."/>
            <person name="Wu J."/>
        </authorList>
    </citation>
    <scope>NUCLEOTIDE SEQUENCE [LARGE SCALE GENOMIC DNA]</scope>
    <source>
        <tissue evidence="1">Pupae without intestine</tissue>
    </source>
</reference>
<accession>A0A2A3EK24</accession>
<dbReference type="EMBL" id="KZ288230">
    <property type="protein sequence ID" value="PBC31612.1"/>
    <property type="molecule type" value="Genomic_DNA"/>
</dbReference>
<evidence type="ECO:0000313" key="1">
    <source>
        <dbReference type="EMBL" id="PBC31612.1"/>
    </source>
</evidence>
<name>A0A2A3EK24_APICC</name>